<evidence type="ECO:0000313" key="3">
    <source>
        <dbReference type="EMBL" id="MDT2537543.1"/>
    </source>
</evidence>
<protein>
    <recommendedName>
        <fullName evidence="5">PsbP C-terminal domain-containing protein</fullName>
    </recommendedName>
</protein>
<dbReference type="AlphaFoldDB" id="A0AAW8SU11"/>
<dbReference type="Proteomes" id="UP001249240">
    <property type="component" value="Unassembled WGS sequence"/>
</dbReference>
<dbReference type="EMBL" id="JARPXM010000003">
    <property type="protein sequence ID" value="MDT2537543.1"/>
    <property type="molecule type" value="Genomic_DNA"/>
</dbReference>
<keyword evidence="2" id="KW-0732">Signal</keyword>
<feature type="region of interest" description="Disordered" evidence="1">
    <location>
        <begin position="19"/>
        <end position="40"/>
    </location>
</feature>
<gene>
    <name evidence="3" type="ORF">P7D78_05375</name>
</gene>
<evidence type="ECO:0000256" key="2">
    <source>
        <dbReference type="SAM" id="SignalP"/>
    </source>
</evidence>
<proteinExistence type="predicted"/>
<sequence>MKKLFILTLLLGVLAACGSGGTNETDSSEKQTKVSSSVETSSSKKKSELKEVDFQLEGTKYKVKILDNWEVLQDEEFAFSASDEETTDGLMIYGLKKTDVDGFDTFKNKIREQITSTEEFQINEETVKEEPYQTTHYKGVLYDLTGNSEGMNGKVRFYILETETDYVVINMIGLPSFFERNSEVVDEMLNSFVVV</sequence>
<evidence type="ECO:0008006" key="5">
    <source>
        <dbReference type="Google" id="ProtNLM"/>
    </source>
</evidence>
<evidence type="ECO:0000313" key="4">
    <source>
        <dbReference type="Proteomes" id="UP001249240"/>
    </source>
</evidence>
<name>A0AAW8SU11_9ENTE</name>
<accession>A0AAW8SU11</accession>
<comment type="caution">
    <text evidence="3">The sequence shown here is derived from an EMBL/GenBank/DDBJ whole genome shotgun (WGS) entry which is preliminary data.</text>
</comment>
<dbReference type="PROSITE" id="PS51257">
    <property type="entry name" value="PROKAR_LIPOPROTEIN"/>
    <property type="match status" value="1"/>
</dbReference>
<organism evidence="3 4">
    <name type="scientific">Enterococcus raffinosus</name>
    <dbReference type="NCBI Taxonomy" id="71452"/>
    <lineage>
        <taxon>Bacteria</taxon>
        <taxon>Bacillati</taxon>
        <taxon>Bacillota</taxon>
        <taxon>Bacilli</taxon>
        <taxon>Lactobacillales</taxon>
        <taxon>Enterococcaceae</taxon>
        <taxon>Enterococcus</taxon>
    </lineage>
</organism>
<evidence type="ECO:0000256" key="1">
    <source>
        <dbReference type="SAM" id="MobiDB-lite"/>
    </source>
</evidence>
<feature type="signal peptide" evidence="2">
    <location>
        <begin position="1"/>
        <end position="18"/>
    </location>
</feature>
<reference evidence="3" key="1">
    <citation type="submission" date="2023-03" db="EMBL/GenBank/DDBJ databases">
        <authorList>
            <person name="Shen W."/>
            <person name="Cai J."/>
        </authorList>
    </citation>
    <scope>NUCLEOTIDE SEQUENCE</scope>
    <source>
        <strain evidence="3">B646-2</strain>
    </source>
</reference>
<feature type="chain" id="PRO_5043903135" description="PsbP C-terminal domain-containing protein" evidence="2">
    <location>
        <begin position="19"/>
        <end position="195"/>
    </location>
</feature>
<dbReference type="RefSeq" id="WP_010746627.1">
    <property type="nucleotide sequence ID" value="NZ_BAAAXM010000009.1"/>
</dbReference>